<dbReference type="AlphaFoldDB" id="A0A6C7E9U1"/>
<sequence>MSAADLFASPPGTYLLSHSVGLPLAGAHEQLGTDYFDTWATDPEAAWPTWLQLIDEFRGSLAGLLGGDAASYCPQQNVSSGFTKILQAVRPAGRTPVVLLTEEAFPSLGFVCEHAGYEVRYIPSSVDVTDVSAWAGHVGDDVDVVLITQVHSNTGQLVPVVDVAALARQSGALSVVDVAQSVGVIPIDVVAWNADFLVGSCVKWLCGGPGAGWMWVAPDVLDRCAPTDVGWFSHADPFEFDIHRFRYADDALRFWGGTPSVLPFAVARRSIDVIAGIGVDTIRSHNLELTDRLIERCGSMVVSPLDADRRSGTVVVDPDTPIEDALAALRASGVRVDARSTGLRISPHVYNSADDIERAAAILRP</sequence>
<organism evidence="2 3">
    <name type="scientific">Ilumatobacter coccineus (strain NBRC 103263 / KCTC 29153 / YM16-304)</name>
    <dbReference type="NCBI Taxonomy" id="1313172"/>
    <lineage>
        <taxon>Bacteria</taxon>
        <taxon>Bacillati</taxon>
        <taxon>Actinomycetota</taxon>
        <taxon>Acidimicrobiia</taxon>
        <taxon>Acidimicrobiales</taxon>
        <taxon>Ilumatobacteraceae</taxon>
        <taxon>Ilumatobacter</taxon>
    </lineage>
</organism>
<dbReference type="InterPro" id="IPR015422">
    <property type="entry name" value="PyrdxlP-dep_Trfase_small"/>
</dbReference>
<dbReference type="InterPro" id="IPR000192">
    <property type="entry name" value="Aminotrans_V_dom"/>
</dbReference>
<proteinExistence type="predicted"/>
<evidence type="ECO:0000313" key="2">
    <source>
        <dbReference type="EMBL" id="BAN00816.1"/>
    </source>
</evidence>
<dbReference type="RefSeq" id="WP_015440064.1">
    <property type="nucleotide sequence ID" value="NC_020520.1"/>
</dbReference>
<evidence type="ECO:0000313" key="3">
    <source>
        <dbReference type="Proteomes" id="UP000011863"/>
    </source>
</evidence>
<dbReference type="PANTHER" id="PTHR43586:SF4">
    <property type="entry name" value="ISOPENICILLIN N EPIMERASE"/>
    <property type="match status" value="1"/>
</dbReference>
<dbReference type="PANTHER" id="PTHR43586">
    <property type="entry name" value="CYSTEINE DESULFURASE"/>
    <property type="match status" value="1"/>
</dbReference>
<dbReference type="SUPFAM" id="SSF53383">
    <property type="entry name" value="PLP-dependent transferases"/>
    <property type="match status" value="1"/>
</dbReference>
<dbReference type="Gene3D" id="3.90.1150.10">
    <property type="entry name" value="Aspartate Aminotransferase, domain 1"/>
    <property type="match status" value="1"/>
</dbReference>
<dbReference type="Proteomes" id="UP000011863">
    <property type="component" value="Chromosome"/>
</dbReference>
<accession>A0A6C7E9U1</accession>
<dbReference type="Pfam" id="PF00266">
    <property type="entry name" value="Aminotran_5"/>
    <property type="match status" value="1"/>
</dbReference>
<evidence type="ECO:0000259" key="1">
    <source>
        <dbReference type="Pfam" id="PF00266"/>
    </source>
</evidence>
<dbReference type="EMBL" id="AP012057">
    <property type="protein sequence ID" value="BAN00816.1"/>
    <property type="molecule type" value="Genomic_DNA"/>
</dbReference>
<feature type="domain" description="Aminotransferase class V" evidence="1">
    <location>
        <begin position="111"/>
        <end position="357"/>
    </location>
</feature>
<gene>
    <name evidence="2" type="ORF">YM304_05020</name>
</gene>
<keyword evidence="3" id="KW-1185">Reference proteome</keyword>
<dbReference type="Gene3D" id="3.40.640.10">
    <property type="entry name" value="Type I PLP-dependent aspartate aminotransferase-like (Major domain)"/>
    <property type="match status" value="1"/>
</dbReference>
<protein>
    <recommendedName>
        <fullName evidence="1">Aminotransferase class V domain-containing protein</fullName>
    </recommendedName>
</protein>
<dbReference type="KEGG" id="aym:YM304_05020"/>
<dbReference type="InterPro" id="IPR015421">
    <property type="entry name" value="PyrdxlP-dep_Trfase_major"/>
</dbReference>
<dbReference type="OrthoDB" id="9808002at2"/>
<dbReference type="InterPro" id="IPR015424">
    <property type="entry name" value="PyrdxlP-dep_Trfase"/>
</dbReference>
<reference evidence="2 3" key="1">
    <citation type="journal article" date="2013" name="Int. J. Syst. Evol. Microbiol.">
        <title>Ilumatobacter nonamiense sp. nov. and Ilumatobacter coccineum sp. nov., isolated from seashore sand.</title>
        <authorList>
            <person name="Matsumoto A."/>
            <person name="Kasai H."/>
            <person name="Matsuo Y."/>
            <person name="Shizuri Y."/>
            <person name="Ichikawa N."/>
            <person name="Fujita N."/>
            <person name="Omura S."/>
            <person name="Takahashi Y."/>
        </authorList>
    </citation>
    <scope>NUCLEOTIDE SEQUENCE [LARGE SCALE GENOMIC DNA]</scope>
    <source>
        <strain evidence="3">NBRC 103263 / KCTC 29153 / YM16-304</strain>
    </source>
</reference>
<name>A0A6C7E9U1_ILUCY</name>